<name>A0A6G6GI92_9FLAO</name>
<accession>A0A6G6GI92</accession>
<protein>
    <recommendedName>
        <fullName evidence="1">ASPIC/UnbV domain-containing protein</fullName>
    </recommendedName>
</protein>
<dbReference type="RefSeq" id="WP_164678313.1">
    <property type="nucleotide sequence ID" value="NZ_CP049057.1"/>
</dbReference>
<keyword evidence="3" id="KW-1185">Reference proteome</keyword>
<evidence type="ECO:0000313" key="2">
    <source>
        <dbReference type="EMBL" id="QIE58306.1"/>
    </source>
</evidence>
<feature type="domain" description="ASPIC/UnbV" evidence="1">
    <location>
        <begin position="3"/>
        <end position="39"/>
    </location>
</feature>
<dbReference type="EMBL" id="CP049057">
    <property type="protein sequence ID" value="QIE58306.1"/>
    <property type="molecule type" value="Genomic_DNA"/>
</dbReference>
<evidence type="ECO:0000313" key="3">
    <source>
        <dbReference type="Proteomes" id="UP000505306"/>
    </source>
</evidence>
<sequence>MHPKEQHFGLGEDNEVSVEIRWSNEQVFTVKNLASNASYEITYPETIKVINKK</sequence>
<evidence type="ECO:0000259" key="1">
    <source>
        <dbReference type="Pfam" id="PF07593"/>
    </source>
</evidence>
<dbReference type="Proteomes" id="UP000505306">
    <property type="component" value="Chromosome"/>
</dbReference>
<reference evidence="2 3" key="1">
    <citation type="submission" date="2020-02" db="EMBL/GenBank/DDBJ databases">
        <title>Complete genome sequence of Flavobacteriaceae bacterium.</title>
        <authorList>
            <person name="Kim S.-J."/>
            <person name="Kim Y.-S."/>
            <person name="Kim K.-H."/>
        </authorList>
    </citation>
    <scope>NUCLEOTIDE SEQUENCE [LARGE SCALE GENOMIC DNA]</scope>
    <source>
        <strain evidence="2 3">RR4-40</strain>
    </source>
</reference>
<dbReference type="AlphaFoldDB" id="A0A6G6GI92"/>
<dbReference type="InterPro" id="IPR011519">
    <property type="entry name" value="UnbV_ASPIC"/>
</dbReference>
<proteinExistence type="predicted"/>
<dbReference type="Pfam" id="PF07593">
    <property type="entry name" value="UnbV_ASPIC"/>
    <property type="match status" value="1"/>
</dbReference>
<gene>
    <name evidence="2" type="ORF">G5B37_01595</name>
</gene>
<organism evidence="2 3">
    <name type="scientific">Rasiella rasia</name>
    <dbReference type="NCBI Taxonomy" id="2744027"/>
    <lineage>
        <taxon>Bacteria</taxon>
        <taxon>Pseudomonadati</taxon>
        <taxon>Bacteroidota</taxon>
        <taxon>Flavobacteriia</taxon>
        <taxon>Flavobacteriales</taxon>
        <taxon>Flavobacteriaceae</taxon>
        <taxon>Rasiella</taxon>
    </lineage>
</organism>
<dbReference type="KEGG" id="mgel:G5B37_01595"/>